<dbReference type="GO" id="GO:0050801">
    <property type="term" value="P:monoatomic ion homeostasis"/>
    <property type="evidence" value="ECO:0007669"/>
    <property type="project" value="TreeGrafter"/>
</dbReference>
<proteinExistence type="predicted"/>
<evidence type="ECO:0000313" key="2">
    <source>
        <dbReference type="WBParaSite" id="nRc.2.0.1.t22726-RA"/>
    </source>
</evidence>
<organism evidence="1 2">
    <name type="scientific">Romanomermis culicivorax</name>
    <name type="common">Nematode worm</name>
    <dbReference type="NCBI Taxonomy" id="13658"/>
    <lineage>
        <taxon>Eukaryota</taxon>
        <taxon>Metazoa</taxon>
        <taxon>Ecdysozoa</taxon>
        <taxon>Nematoda</taxon>
        <taxon>Enoplea</taxon>
        <taxon>Dorylaimia</taxon>
        <taxon>Mermithida</taxon>
        <taxon>Mermithoidea</taxon>
        <taxon>Mermithidae</taxon>
        <taxon>Romanomermis</taxon>
    </lineage>
</organism>
<protein>
    <submittedName>
        <fullName evidence="2">Uncharacterized protein</fullName>
    </submittedName>
</protein>
<sequence length="249" mass="28313">MGFDKRKSFNEEYENVTLMYAKHEIRATMDIDHLLNKAVLLLDLPETSMEEIFNKIIHEMDIQEPEFTADQSICTANLGGGTFDFDQTWICAICMLPTVQHRHVAIARLSHPTNLGRTMQDLRFIIIVIAPSRAKGTKTALETARTFATLFADMDIRQRLVMAPVVDSFRQIMLTAAKDLALEQNQLRERKFSLHLADAKEKLHITKRLLHGVSRKLGERQLGERHLGERQLGECDNRVNVTIGSTTVG</sequence>
<dbReference type="InterPro" id="IPR003020">
    <property type="entry name" value="HCO3_transpt_euk"/>
</dbReference>
<reference evidence="2" key="1">
    <citation type="submission" date="2022-11" db="UniProtKB">
        <authorList>
            <consortium name="WormBaseParasite"/>
        </authorList>
    </citation>
    <scope>IDENTIFICATION</scope>
</reference>
<dbReference type="GO" id="GO:0006820">
    <property type="term" value="P:monoatomic anion transport"/>
    <property type="evidence" value="ECO:0007669"/>
    <property type="project" value="InterPro"/>
</dbReference>
<dbReference type="Gene3D" id="3.40.930.10">
    <property type="entry name" value="Mannitol-specific EII, Chain A"/>
    <property type="match status" value="1"/>
</dbReference>
<dbReference type="SUPFAM" id="SSF55804">
    <property type="entry name" value="Phoshotransferase/anion transport protein"/>
    <property type="match status" value="1"/>
</dbReference>
<keyword evidence="1" id="KW-1185">Reference proteome</keyword>
<dbReference type="FunFam" id="3.40.930.10:FF:000018">
    <property type="entry name" value="Sodium bicarbonate transporter protein 11"/>
    <property type="match status" value="1"/>
</dbReference>
<accession>A0A915JAM5</accession>
<dbReference type="Proteomes" id="UP000887565">
    <property type="component" value="Unplaced"/>
</dbReference>
<dbReference type="AlphaFoldDB" id="A0A915JAM5"/>
<dbReference type="WBParaSite" id="nRc.2.0.1.t22726-RA">
    <property type="protein sequence ID" value="nRc.2.0.1.t22726-RA"/>
    <property type="gene ID" value="nRc.2.0.1.g22726"/>
</dbReference>
<dbReference type="GO" id="GO:0016323">
    <property type="term" value="C:basolateral plasma membrane"/>
    <property type="evidence" value="ECO:0007669"/>
    <property type="project" value="TreeGrafter"/>
</dbReference>
<dbReference type="GO" id="GO:0005452">
    <property type="term" value="F:solute:inorganic anion antiporter activity"/>
    <property type="evidence" value="ECO:0007669"/>
    <property type="project" value="InterPro"/>
</dbReference>
<name>A0A915JAM5_ROMCU</name>
<dbReference type="PANTHER" id="PTHR11453:SF127">
    <property type="entry name" value="SOLUTE CARRIER FAMILY 4 MEMBER 11"/>
    <property type="match status" value="1"/>
</dbReference>
<evidence type="ECO:0000313" key="1">
    <source>
        <dbReference type="Proteomes" id="UP000887565"/>
    </source>
</evidence>
<dbReference type="InterPro" id="IPR016152">
    <property type="entry name" value="PTrfase/Anion_transptr"/>
</dbReference>
<dbReference type="PANTHER" id="PTHR11453">
    <property type="entry name" value="ANION EXCHANGE PROTEIN"/>
    <property type="match status" value="1"/>
</dbReference>